<gene>
    <name evidence="1" type="ORF">EV193_10977</name>
</gene>
<accession>A0A4Q7KHB2</accession>
<evidence type="ECO:0000313" key="2">
    <source>
        <dbReference type="Proteomes" id="UP000294257"/>
    </source>
</evidence>
<dbReference type="EMBL" id="SGWQ01000009">
    <property type="protein sequence ID" value="RZS34290.1"/>
    <property type="molecule type" value="Genomic_DNA"/>
</dbReference>
<keyword evidence="2" id="KW-1185">Reference proteome</keyword>
<comment type="caution">
    <text evidence="1">The sequence shown here is derived from an EMBL/GenBank/DDBJ whole genome shotgun (WGS) entry which is preliminary data.</text>
</comment>
<proteinExistence type="predicted"/>
<dbReference type="Proteomes" id="UP000294257">
    <property type="component" value="Unassembled WGS sequence"/>
</dbReference>
<protein>
    <recommendedName>
        <fullName evidence="3">Type III secretion system (T3SS) SseB-like protein</fullName>
    </recommendedName>
</protein>
<name>A0A4Q7KHB2_9PSEU</name>
<dbReference type="RefSeq" id="WP_207222781.1">
    <property type="nucleotide sequence ID" value="NZ_SGWQ01000009.1"/>
</dbReference>
<evidence type="ECO:0000313" key="1">
    <source>
        <dbReference type="EMBL" id="RZS34290.1"/>
    </source>
</evidence>
<dbReference type="NCBIfam" id="NF042914">
    <property type="entry name" value="SAV915_dom"/>
    <property type="match status" value="2"/>
</dbReference>
<dbReference type="AlphaFoldDB" id="A0A4Q7KHB2"/>
<dbReference type="InterPro" id="IPR049975">
    <property type="entry name" value="SAV_915-like_dom"/>
</dbReference>
<organism evidence="1 2">
    <name type="scientific">Herbihabitans rhizosphaerae</name>
    <dbReference type="NCBI Taxonomy" id="1872711"/>
    <lineage>
        <taxon>Bacteria</taxon>
        <taxon>Bacillati</taxon>
        <taxon>Actinomycetota</taxon>
        <taxon>Actinomycetes</taxon>
        <taxon>Pseudonocardiales</taxon>
        <taxon>Pseudonocardiaceae</taxon>
        <taxon>Herbihabitans</taxon>
    </lineage>
</organism>
<sequence>MDTEFPPPPVVYVACHETGVEKFSPVLIDLDDGRVALCVYTALDRLHALCGREQPWTALATARLDDLHELMPFDVVMPDADLLTGNTQLPDGNEQRVVPPVVYLACADTSDDQFVPDLHWGADGTRMLLVYSALDRLIDLCGPHQRWAVVPVERLDEIREQAPFDRVEIDAEIPEQHRRKAA</sequence>
<reference evidence="1 2" key="1">
    <citation type="submission" date="2019-02" db="EMBL/GenBank/DDBJ databases">
        <title>Genomic Encyclopedia of Type Strains, Phase IV (KMG-IV): sequencing the most valuable type-strain genomes for metagenomic binning, comparative biology and taxonomic classification.</title>
        <authorList>
            <person name="Goeker M."/>
        </authorList>
    </citation>
    <scope>NUCLEOTIDE SEQUENCE [LARGE SCALE GENOMIC DNA]</scope>
    <source>
        <strain evidence="1 2">DSM 101727</strain>
    </source>
</reference>
<evidence type="ECO:0008006" key="3">
    <source>
        <dbReference type="Google" id="ProtNLM"/>
    </source>
</evidence>